<feature type="region of interest" description="Disordered" evidence="1">
    <location>
        <begin position="123"/>
        <end position="143"/>
    </location>
</feature>
<protein>
    <submittedName>
        <fullName evidence="2">Uncharacterized protein</fullName>
    </submittedName>
</protein>
<dbReference type="Gene3D" id="3.10.280.10">
    <property type="entry name" value="Mitochondrial glycoprotein"/>
    <property type="match status" value="1"/>
</dbReference>
<evidence type="ECO:0000313" key="2">
    <source>
        <dbReference type="EMBL" id="TPX37317.1"/>
    </source>
</evidence>
<sequence length="549" mass="60718">MLRQLVRQASSLKVASPYTAALASSRIPTFKAPLTGLPVGTASSFPRYSHGLVDKDLAHKLYEELRFEQENAYEPIPPFLKAFQNLGTFKVLDKPGQNEVSLTRAFGNEKITVLFSTDALEQEDAMDMEESSEGGPKEEAETEGLSLEIPITIVVDKKSVSGQDAGAIEFAATVQDDVFFVDSVSYRFPSTVVHDGSAEGDWQRRGAYSGPVFRDLDEDLQTLFHKFLEERGFDPTLADFIPNYLEYKEQRDTLHHRSVSHNETYLTSKMSASPMDIQLLLCLYTPTVKGNDDSVHHNTVRACLKRKVSKDEALGDLTAQMKKRLKRLENEGKVLKLKKGRFLLSERARHFIDKRVHAGAAEDEGEVALVRANINAVGTPLSSLSSTAAASGGRVVRAAAPRASSASEGIMESLRKEMHLMFASFADKCATEMMNLFKTGLHARDAAGPAAGKDSSHIDLRILRYEADGNMEVDKLVPTRFPTDMKIIDCIHNLHGPSVIEEAQRIGGKCYVWEAADMSHFLNENGTIASNIQKKAATLLFDIQPFGRF</sequence>
<name>A0A507C8D5_9FUNG</name>
<dbReference type="Proteomes" id="UP000317494">
    <property type="component" value="Unassembled WGS sequence"/>
</dbReference>
<dbReference type="AlphaFoldDB" id="A0A507C8D5"/>
<dbReference type="PANTHER" id="PTHR10826">
    <property type="entry name" value="COMPLEMENT COMPONENT 1"/>
    <property type="match status" value="1"/>
</dbReference>
<dbReference type="PANTHER" id="PTHR10826:SF1">
    <property type="entry name" value="COMPLEMENT COMPONENT 1 Q SUBCOMPONENT-BINDING PROTEIN, MITOCHONDRIAL"/>
    <property type="match status" value="1"/>
</dbReference>
<reference evidence="2 3" key="1">
    <citation type="journal article" date="2019" name="Sci. Rep.">
        <title>Comparative genomics of chytrid fungi reveal insights into the obligate biotrophic and pathogenic lifestyle of Synchytrium endobioticum.</title>
        <authorList>
            <person name="van de Vossenberg B.T.L.H."/>
            <person name="Warris S."/>
            <person name="Nguyen H.D.T."/>
            <person name="van Gent-Pelzer M.P.E."/>
            <person name="Joly D.L."/>
            <person name="van de Geest H.C."/>
            <person name="Bonants P.J.M."/>
            <person name="Smith D.S."/>
            <person name="Levesque C.A."/>
            <person name="van der Lee T.A.J."/>
        </authorList>
    </citation>
    <scope>NUCLEOTIDE SEQUENCE [LARGE SCALE GENOMIC DNA]</scope>
    <source>
        <strain evidence="2 3">MB42</strain>
    </source>
</reference>
<gene>
    <name evidence="2" type="ORF">SeMB42_g06943</name>
</gene>
<dbReference type="STRING" id="286115.A0A507C8D5"/>
<evidence type="ECO:0000313" key="3">
    <source>
        <dbReference type="Proteomes" id="UP000317494"/>
    </source>
</evidence>
<dbReference type="InterPro" id="IPR036561">
    <property type="entry name" value="MAM33_sf"/>
</dbReference>
<dbReference type="GO" id="GO:0042256">
    <property type="term" value="P:cytosolic ribosome assembly"/>
    <property type="evidence" value="ECO:0007669"/>
    <property type="project" value="TreeGrafter"/>
</dbReference>
<organism evidence="2 3">
    <name type="scientific">Synchytrium endobioticum</name>
    <dbReference type="NCBI Taxonomy" id="286115"/>
    <lineage>
        <taxon>Eukaryota</taxon>
        <taxon>Fungi</taxon>
        <taxon>Fungi incertae sedis</taxon>
        <taxon>Chytridiomycota</taxon>
        <taxon>Chytridiomycota incertae sedis</taxon>
        <taxon>Chytridiomycetes</taxon>
        <taxon>Synchytriales</taxon>
        <taxon>Synchytriaceae</taxon>
        <taxon>Synchytrium</taxon>
    </lineage>
</organism>
<keyword evidence="3" id="KW-1185">Reference proteome</keyword>
<dbReference type="EMBL" id="QEAN01000432">
    <property type="protein sequence ID" value="TPX37317.1"/>
    <property type="molecule type" value="Genomic_DNA"/>
</dbReference>
<accession>A0A507C8D5</accession>
<feature type="non-terminal residue" evidence="2">
    <location>
        <position position="549"/>
    </location>
</feature>
<dbReference type="VEuPathDB" id="FungiDB:SeMB42_g06943"/>
<dbReference type="GO" id="GO:0005759">
    <property type="term" value="C:mitochondrial matrix"/>
    <property type="evidence" value="ECO:0007669"/>
    <property type="project" value="InterPro"/>
</dbReference>
<dbReference type="SUPFAM" id="SSF54529">
    <property type="entry name" value="Mitochondrial glycoprotein MAM33-like"/>
    <property type="match status" value="1"/>
</dbReference>
<dbReference type="InterPro" id="IPR003428">
    <property type="entry name" value="MAM33"/>
</dbReference>
<proteinExistence type="predicted"/>
<evidence type="ECO:0000256" key="1">
    <source>
        <dbReference type="SAM" id="MobiDB-lite"/>
    </source>
</evidence>
<dbReference type="Pfam" id="PF02330">
    <property type="entry name" value="MAM33"/>
    <property type="match status" value="1"/>
</dbReference>
<feature type="compositionally biased region" description="Acidic residues" evidence="1">
    <location>
        <begin position="123"/>
        <end position="132"/>
    </location>
</feature>
<comment type="caution">
    <text evidence="2">The sequence shown here is derived from an EMBL/GenBank/DDBJ whole genome shotgun (WGS) entry which is preliminary data.</text>
</comment>